<dbReference type="GO" id="GO:0008146">
    <property type="term" value="F:sulfotransferase activity"/>
    <property type="evidence" value="ECO:0007669"/>
    <property type="project" value="InterPro"/>
</dbReference>
<proteinExistence type="inferred from homology"/>
<dbReference type="Proteomes" id="UP000728032">
    <property type="component" value="Unassembled WGS sequence"/>
</dbReference>
<dbReference type="EMBL" id="CAJPVJ010008877">
    <property type="protein sequence ID" value="CAG2172208.1"/>
    <property type="molecule type" value="Genomic_DNA"/>
</dbReference>
<dbReference type="EMBL" id="OC923702">
    <property type="protein sequence ID" value="CAD7655021.1"/>
    <property type="molecule type" value="Genomic_DNA"/>
</dbReference>
<name>A0A7R9M7G6_9ACAR</name>
<evidence type="ECO:0000256" key="2">
    <source>
        <dbReference type="ARBA" id="ARBA00022679"/>
    </source>
</evidence>
<evidence type="ECO:0000313" key="5">
    <source>
        <dbReference type="EMBL" id="CAD7655021.1"/>
    </source>
</evidence>
<protein>
    <recommendedName>
        <fullName evidence="4">Sulfotransferase domain-containing protein</fullName>
    </recommendedName>
</protein>
<dbReference type="AlphaFoldDB" id="A0A7R9M7G6"/>
<keyword evidence="6" id="KW-1185">Reference proteome</keyword>
<evidence type="ECO:0000313" key="6">
    <source>
        <dbReference type="Proteomes" id="UP000728032"/>
    </source>
</evidence>
<dbReference type="PANTHER" id="PTHR11783">
    <property type="entry name" value="SULFOTRANSFERASE SULT"/>
    <property type="match status" value="1"/>
</dbReference>
<feature type="domain" description="Sulfotransferase" evidence="4">
    <location>
        <begin position="78"/>
        <end position="197"/>
    </location>
</feature>
<dbReference type="InterPro" id="IPR000863">
    <property type="entry name" value="Sulfotransferase_dom"/>
</dbReference>
<organism evidence="5">
    <name type="scientific">Oppiella nova</name>
    <dbReference type="NCBI Taxonomy" id="334625"/>
    <lineage>
        <taxon>Eukaryota</taxon>
        <taxon>Metazoa</taxon>
        <taxon>Ecdysozoa</taxon>
        <taxon>Arthropoda</taxon>
        <taxon>Chelicerata</taxon>
        <taxon>Arachnida</taxon>
        <taxon>Acari</taxon>
        <taxon>Acariformes</taxon>
        <taxon>Sarcoptiformes</taxon>
        <taxon>Oribatida</taxon>
        <taxon>Brachypylina</taxon>
        <taxon>Oppioidea</taxon>
        <taxon>Oppiidae</taxon>
        <taxon>Oppiella</taxon>
    </lineage>
</organism>
<evidence type="ECO:0000256" key="1">
    <source>
        <dbReference type="ARBA" id="ARBA00005771"/>
    </source>
</evidence>
<reference evidence="5" key="1">
    <citation type="submission" date="2020-11" db="EMBL/GenBank/DDBJ databases">
        <authorList>
            <person name="Tran Van P."/>
        </authorList>
    </citation>
    <scope>NUCLEOTIDE SEQUENCE</scope>
</reference>
<feature type="non-terminal residue" evidence="5">
    <location>
        <position position="200"/>
    </location>
</feature>
<comment type="similarity">
    <text evidence="1">Belongs to the sulfotransferase 1 family.</text>
</comment>
<dbReference type="InterPro" id="IPR027417">
    <property type="entry name" value="P-loop_NTPase"/>
</dbReference>
<feature type="region of interest" description="Disordered" evidence="3">
    <location>
        <begin position="1"/>
        <end position="25"/>
    </location>
</feature>
<gene>
    <name evidence="5" type="ORF">ONB1V03_LOCUS11666</name>
</gene>
<accession>A0A7R9M7G6</accession>
<evidence type="ECO:0000256" key="3">
    <source>
        <dbReference type="SAM" id="MobiDB-lite"/>
    </source>
</evidence>
<dbReference type="OrthoDB" id="205623at2759"/>
<sequence length="200" mass="22619">MQGLKNSLKKFRRSHSTTGSGGQVATGEKDALIDKSIKRVAYLESFPKVLEYNGYELPGDVINAKVLDNLQDLDDRESDIFIVSYPQSGSAVVEELVMKLVDKKVEKTPSRRARKAQVAKLESAHPYGHLRWLNGLKAPRILTTNLPLNLMPNHVKTPICKIIYLLRNPKDQSVSYYYQHRVKGILSSFDDFISLYMSGH</sequence>
<dbReference type="Pfam" id="PF00685">
    <property type="entry name" value="Sulfotransfer_1"/>
    <property type="match status" value="1"/>
</dbReference>
<dbReference type="Gene3D" id="3.40.50.300">
    <property type="entry name" value="P-loop containing nucleotide triphosphate hydrolases"/>
    <property type="match status" value="1"/>
</dbReference>
<keyword evidence="2" id="KW-0808">Transferase</keyword>
<dbReference type="SUPFAM" id="SSF52540">
    <property type="entry name" value="P-loop containing nucleoside triphosphate hydrolases"/>
    <property type="match status" value="1"/>
</dbReference>
<evidence type="ECO:0000259" key="4">
    <source>
        <dbReference type="Pfam" id="PF00685"/>
    </source>
</evidence>